<evidence type="ECO:0000313" key="2">
    <source>
        <dbReference type="EMBL" id="UWP60224.1"/>
    </source>
</evidence>
<dbReference type="InterPro" id="IPR008207">
    <property type="entry name" value="Sig_transdc_His_kin_Hpt_dom"/>
</dbReference>
<sequence length="120" mass="13260">MEQNPRTILQDAGIDYDAAVARFSGNSGLYLRFLHKFLQDENMELFTCSMREEHYEDALLAAHTLKGVAGNLGLTRLFDLCSQIVVDLRSDNTAQAQKLFPSAKEAYDAAVAAIGSTMEI</sequence>
<feature type="domain" description="HPt" evidence="1">
    <location>
        <begin position="50"/>
        <end position="109"/>
    </location>
</feature>
<dbReference type="SUPFAM" id="SSF47226">
    <property type="entry name" value="Histidine-containing phosphotransfer domain, HPT domain"/>
    <property type="match status" value="1"/>
</dbReference>
<reference evidence="2" key="1">
    <citation type="journal article" date="2022" name="Cell">
        <title>Design, construction, and in vivo augmentation of a complex gut microbiome.</title>
        <authorList>
            <person name="Cheng A.G."/>
            <person name="Ho P.Y."/>
            <person name="Aranda-Diaz A."/>
            <person name="Jain S."/>
            <person name="Yu F.B."/>
            <person name="Meng X."/>
            <person name="Wang M."/>
            <person name="Iakiviak M."/>
            <person name="Nagashima K."/>
            <person name="Zhao A."/>
            <person name="Murugkar P."/>
            <person name="Patil A."/>
            <person name="Atabakhsh K."/>
            <person name="Weakley A."/>
            <person name="Yan J."/>
            <person name="Brumbaugh A.R."/>
            <person name="Higginbottom S."/>
            <person name="Dimas A."/>
            <person name="Shiver A.L."/>
            <person name="Deutschbauer A."/>
            <person name="Neff N."/>
            <person name="Sonnenburg J.L."/>
            <person name="Huang K.C."/>
            <person name="Fischbach M.A."/>
        </authorList>
    </citation>
    <scope>NUCLEOTIDE SEQUENCE</scope>
    <source>
        <strain evidence="2">DSM 19829</strain>
    </source>
</reference>
<organism evidence="2 3">
    <name type="scientific">Ruminococcus gauvreauii</name>
    <dbReference type="NCBI Taxonomy" id="438033"/>
    <lineage>
        <taxon>Bacteria</taxon>
        <taxon>Bacillati</taxon>
        <taxon>Bacillota</taxon>
        <taxon>Clostridia</taxon>
        <taxon>Eubacteriales</taxon>
        <taxon>Oscillospiraceae</taxon>
        <taxon>Ruminococcus</taxon>
    </lineage>
</organism>
<accession>A0ABY5VI25</accession>
<gene>
    <name evidence="2" type="ORF">NQ502_03995</name>
</gene>
<dbReference type="EMBL" id="CP102290">
    <property type="protein sequence ID" value="UWP60224.1"/>
    <property type="molecule type" value="Genomic_DNA"/>
</dbReference>
<dbReference type="Gene3D" id="1.20.120.160">
    <property type="entry name" value="HPT domain"/>
    <property type="match status" value="1"/>
</dbReference>
<protein>
    <submittedName>
        <fullName evidence="2">Hpt domain-containing protein</fullName>
    </submittedName>
</protein>
<dbReference type="InterPro" id="IPR036641">
    <property type="entry name" value="HPT_dom_sf"/>
</dbReference>
<keyword evidence="3" id="KW-1185">Reference proteome</keyword>
<dbReference type="Proteomes" id="UP001060164">
    <property type="component" value="Chromosome"/>
</dbReference>
<evidence type="ECO:0000313" key="3">
    <source>
        <dbReference type="Proteomes" id="UP001060164"/>
    </source>
</evidence>
<dbReference type="RefSeq" id="WP_044983247.1">
    <property type="nucleotide sequence ID" value="NZ_CABLBR010000013.1"/>
</dbReference>
<name>A0ABY5VI25_9FIRM</name>
<proteinExistence type="predicted"/>
<evidence type="ECO:0000259" key="1">
    <source>
        <dbReference type="Pfam" id="PF01627"/>
    </source>
</evidence>
<dbReference type="Pfam" id="PF01627">
    <property type="entry name" value="Hpt"/>
    <property type="match status" value="1"/>
</dbReference>